<feature type="domain" description="Hedgehog/Intein (Hint)" evidence="1">
    <location>
        <begin position="134"/>
        <end position="282"/>
    </location>
</feature>
<proteinExistence type="predicted"/>
<dbReference type="SUPFAM" id="SSF51294">
    <property type="entry name" value="Hedgehog/intein (Hint) domain"/>
    <property type="match status" value="1"/>
</dbReference>
<dbReference type="EMBL" id="CP028475">
    <property type="protein sequence ID" value="AVW90257.1"/>
    <property type="molecule type" value="Genomic_DNA"/>
</dbReference>
<evidence type="ECO:0000313" key="2">
    <source>
        <dbReference type="EMBL" id="AVW90257.1"/>
    </source>
</evidence>
<dbReference type="Pfam" id="PF13403">
    <property type="entry name" value="Hint_2"/>
    <property type="match status" value="1"/>
</dbReference>
<evidence type="ECO:0000259" key="1">
    <source>
        <dbReference type="Pfam" id="PF13403"/>
    </source>
</evidence>
<name>A0A2R4LZF6_9RHOB</name>
<dbReference type="Proteomes" id="UP000241447">
    <property type="component" value="Chromosome"/>
</dbReference>
<dbReference type="AlphaFoldDB" id="A0A2R4LZF6"/>
<protein>
    <recommendedName>
        <fullName evidence="1">Hedgehog/Intein (Hint) domain-containing protein</fullName>
    </recommendedName>
</protein>
<gene>
    <name evidence="2" type="ORF">DA792_03475</name>
</gene>
<evidence type="ECO:0000313" key="3">
    <source>
        <dbReference type="Proteomes" id="UP000241447"/>
    </source>
</evidence>
<sequence length="332" mass="35314">MECPMPSSTIDAVAYNGSLLSLDLLSGSQTLVLSSFGSTTSGTFTNDDAVFDSNDDGVATFNGEPVTYIGSGTATPGVEVLGVVVPLGTSKDIVAFEAGGQIYFVYPDGPPNLLSAVAVVIDLSPAPYSDFTPVCFGAGTLILTPSGERAVETLQPGDFVLDIEGSPQEIKWIGKKTIPLRDITCHETRKRLAPICIHANAFGPGRPHTDLYVSPQHRILIEGHAVELLLGMDETLCPAKSFIGHQASQHLDAKEVTYYHILCDTHSVIHSNGLATETLLLGQVGLRSLTPDDIAEILAIFPEFKDLDAGYVLPAYAIATNREARLLSCTVI</sequence>
<reference evidence="2 3" key="1">
    <citation type="submission" date="2018-03" db="EMBL/GenBank/DDBJ databases">
        <title>The Complete Genome of Celeribacter baekdonensis strain LH4, a Thiosulfate-Oxidizing Alphaproteobacterium Isolated from Gulf of Mexico Continental Slope Sediments.</title>
        <authorList>
            <person name="Flood B.E."/>
            <person name="Bailey J.V."/>
            <person name="Leprich D."/>
        </authorList>
    </citation>
    <scope>NUCLEOTIDE SEQUENCE [LARGE SCALE GENOMIC DNA]</scope>
    <source>
        <strain evidence="2 3">LH4</strain>
    </source>
</reference>
<accession>A0A2R4LZF6</accession>
<dbReference type="KEGG" id="cbak:DA792_03475"/>
<dbReference type="Gene3D" id="2.170.16.10">
    <property type="entry name" value="Hedgehog/Intein (Hint) domain"/>
    <property type="match status" value="1"/>
</dbReference>
<dbReference type="InterPro" id="IPR036844">
    <property type="entry name" value="Hint_dom_sf"/>
</dbReference>
<organism evidence="2 3">
    <name type="scientific">Celeribacter baekdonensis</name>
    <dbReference type="NCBI Taxonomy" id="875171"/>
    <lineage>
        <taxon>Bacteria</taxon>
        <taxon>Pseudomonadati</taxon>
        <taxon>Pseudomonadota</taxon>
        <taxon>Alphaproteobacteria</taxon>
        <taxon>Rhodobacterales</taxon>
        <taxon>Roseobacteraceae</taxon>
        <taxon>Celeribacter</taxon>
    </lineage>
</organism>
<dbReference type="InterPro" id="IPR028992">
    <property type="entry name" value="Hedgehog/Intein_dom"/>
</dbReference>